<organism evidence="1 2">
    <name type="scientific">Candidatus Iainarchaeum sp</name>
    <dbReference type="NCBI Taxonomy" id="3101447"/>
    <lineage>
        <taxon>Archaea</taxon>
        <taxon>Candidatus Iainarchaeota</taxon>
        <taxon>Candidatus Iainarchaeia</taxon>
        <taxon>Candidatus Iainarchaeales</taxon>
        <taxon>Candidatus Iainarchaeaceae</taxon>
        <taxon>Candidatus Iainarchaeum</taxon>
    </lineage>
</organism>
<dbReference type="AlphaFoldDB" id="A0A7K4BYH8"/>
<sequence length="161" mass="18564">MPTPLQRPNPQKRKSGWLLRDSYKEDMKVERTNVRERMNNPKFNPLKSAKYNVKRSVYRSVNIPQISKALEEYVKEGILSKSFAKTIVQDLVNKHNIGLVQSSSREELIGISKNPKKGIENNYHKISAISEHEFDPVTKNRVTIQRLANGNITVIVRPLKK</sequence>
<name>A0A7K4BYH8_9ARCH</name>
<accession>A0A7K4BYH8</accession>
<dbReference type="Proteomes" id="UP000526302">
    <property type="component" value="Unassembled WGS sequence"/>
</dbReference>
<evidence type="ECO:0000313" key="1">
    <source>
        <dbReference type="EMBL" id="NMA44283.1"/>
    </source>
</evidence>
<proteinExistence type="predicted"/>
<comment type="caution">
    <text evidence="1">The sequence shown here is derived from an EMBL/GenBank/DDBJ whole genome shotgun (WGS) entry which is preliminary data.</text>
</comment>
<reference evidence="1 2" key="1">
    <citation type="journal article" date="2020" name="Biotechnol. Biofuels">
        <title>New insights from the biogas microbiome by comprehensive genome-resolved metagenomics of nearly 1600 species originating from multiple anaerobic digesters.</title>
        <authorList>
            <person name="Campanaro S."/>
            <person name="Treu L."/>
            <person name="Rodriguez-R L.M."/>
            <person name="Kovalovszki A."/>
            <person name="Ziels R.M."/>
            <person name="Maus I."/>
            <person name="Zhu X."/>
            <person name="Kougias P.G."/>
            <person name="Basile A."/>
            <person name="Luo G."/>
            <person name="Schluter A."/>
            <person name="Konstantinidis K.T."/>
            <person name="Angelidaki I."/>
        </authorList>
    </citation>
    <scope>NUCLEOTIDE SEQUENCE [LARGE SCALE GENOMIC DNA]</scope>
    <source>
        <strain evidence="1">AS22ysBPME_79</strain>
    </source>
</reference>
<protein>
    <submittedName>
        <fullName evidence="1">Uncharacterized protein</fullName>
    </submittedName>
</protein>
<dbReference type="EMBL" id="JAAZKV010000004">
    <property type="protein sequence ID" value="NMA44283.1"/>
    <property type="molecule type" value="Genomic_DNA"/>
</dbReference>
<gene>
    <name evidence="1" type="ORF">GX950_00515</name>
</gene>
<evidence type="ECO:0000313" key="2">
    <source>
        <dbReference type="Proteomes" id="UP000526302"/>
    </source>
</evidence>